<dbReference type="GO" id="GO:0003677">
    <property type="term" value="F:DNA binding"/>
    <property type="evidence" value="ECO:0007669"/>
    <property type="project" value="UniProtKB-KW"/>
</dbReference>
<evidence type="ECO:0000256" key="3">
    <source>
        <dbReference type="ARBA" id="ARBA00023163"/>
    </source>
</evidence>
<name>A0A4S1DVS1_9FLAO</name>
<dbReference type="Gene3D" id="3.40.50.2300">
    <property type="match status" value="2"/>
</dbReference>
<dbReference type="PANTHER" id="PTHR38445:SF10">
    <property type="entry name" value="GNTR-FAMILY TRANSCRIPTIONAL REGULATOR"/>
    <property type="match status" value="1"/>
</dbReference>
<dbReference type="SUPFAM" id="SSF46785">
    <property type="entry name" value="Winged helix' DNA-binding domain"/>
    <property type="match status" value="1"/>
</dbReference>
<keyword evidence="6" id="KW-1185">Reference proteome</keyword>
<dbReference type="CDD" id="cd07377">
    <property type="entry name" value="WHTH_GntR"/>
    <property type="match status" value="1"/>
</dbReference>
<evidence type="ECO:0000259" key="4">
    <source>
        <dbReference type="PROSITE" id="PS50949"/>
    </source>
</evidence>
<evidence type="ECO:0000313" key="5">
    <source>
        <dbReference type="EMBL" id="TGV02261.1"/>
    </source>
</evidence>
<reference evidence="5 6" key="1">
    <citation type="submission" date="2019-04" db="EMBL/GenBank/DDBJ databases">
        <authorList>
            <person name="Liu A."/>
        </authorList>
    </citation>
    <scope>NUCLEOTIDE SEQUENCE [LARGE SCALE GENOMIC DNA]</scope>
    <source>
        <strain evidence="5 6">RZ03</strain>
    </source>
</reference>
<dbReference type="EMBL" id="SRSO01000015">
    <property type="protein sequence ID" value="TGV02261.1"/>
    <property type="molecule type" value="Genomic_DNA"/>
</dbReference>
<dbReference type="Proteomes" id="UP000307602">
    <property type="component" value="Unassembled WGS sequence"/>
</dbReference>
<gene>
    <name evidence="5" type="ORF">EM932_11995</name>
</gene>
<dbReference type="Pfam" id="PF00392">
    <property type="entry name" value="GntR"/>
    <property type="match status" value="1"/>
</dbReference>
<dbReference type="InterPro" id="IPR036388">
    <property type="entry name" value="WH-like_DNA-bd_sf"/>
</dbReference>
<evidence type="ECO:0000313" key="6">
    <source>
        <dbReference type="Proteomes" id="UP000307602"/>
    </source>
</evidence>
<dbReference type="InterPro" id="IPR028082">
    <property type="entry name" value="Peripla_BP_I"/>
</dbReference>
<dbReference type="PANTHER" id="PTHR38445">
    <property type="entry name" value="HTH-TYPE TRANSCRIPTIONAL REPRESSOR YTRA"/>
    <property type="match status" value="1"/>
</dbReference>
<dbReference type="SUPFAM" id="SSF53822">
    <property type="entry name" value="Periplasmic binding protein-like I"/>
    <property type="match status" value="1"/>
</dbReference>
<dbReference type="InterPro" id="IPR036390">
    <property type="entry name" value="WH_DNA-bd_sf"/>
</dbReference>
<keyword evidence="2" id="KW-0238">DNA-binding</keyword>
<dbReference type="OrthoDB" id="742238at2"/>
<feature type="domain" description="HTH gntR-type" evidence="4">
    <location>
        <begin position="17"/>
        <end position="85"/>
    </location>
</feature>
<dbReference type="InterPro" id="IPR000524">
    <property type="entry name" value="Tscrpt_reg_HTH_GntR"/>
</dbReference>
<dbReference type="Gene3D" id="1.10.10.10">
    <property type="entry name" value="Winged helix-like DNA-binding domain superfamily/Winged helix DNA-binding domain"/>
    <property type="match status" value="1"/>
</dbReference>
<dbReference type="GO" id="GO:0003700">
    <property type="term" value="F:DNA-binding transcription factor activity"/>
    <property type="evidence" value="ECO:0007669"/>
    <property type="project" value="InterPro"/>
</dbReference>
<organism evidence="5 6">
    <name type="scientific">Flavivirga rizhaonensis</name>
    <dbReference type="NCBI Taxonomy" id="2559571"/>
    <lineage>
        <taxon>Bacteria</taxon>
        <taxon>Pseudomonadati</taxon>
        <taxon>Bacteroidota</taxon>
        <taxon>Flavobacteriia</taxon>
        <taxon>Flavobacteriales</taxon>
        <taxon>Flavobacteriaceae</taxon>
        <taxon>Flavivirga</taxon>
    </lineage>
</organism>
<keyword evidence="1" id="KW-0805">Transcription regulation</keyword>
<accession>A0A4S1DVS1</accession>
<protein>
    <submittedName>
        <fullName evidence="5">GntR family transcriptional regulator</fullName>
    </submittedName>
</protein>
<proteinExistence type="predicted"/>
<evidence type="ECO:0000256" key="2">
    <source>
        <dbReference type="ARBA" id="ARBA00023125"/>
    </source>
</evidence>
<evidence type="ECO:0000256" key="1">
    <source>
        <dbReference type="ARBA" id="ARBA00023015"/>
    </source>
</evidence>
<comment type="caution">
    <text evidence="5">The sequence shown here is derived from an EMBL/GenBank/DDBJ whole genome shotgun (WGS) entry which is preliminary data.</text>
</comment>
<dbReference type="AlphaFoldDB" id="A0A4S1DVS1"/>
<dbReference type="PROSITE" id="PS50949">
    <property type="entry name" value="HTH_GNTR"/>
    <property type="match status" value="1"/>
</dbReference>
<dbReference type="SMART" id="SM00345">
    <property type="entry name" value="HTH_GNTR"/>
    <property type="match status" value="1"/>
</dbReference>
<keyword evidence="3" id="KW-0804">Transcription</keyword>
<dbReference type="RefSeq" id="WP_135877434.1">
    <property type="nucleotide sequence ID" value="NZ_SRSO01000015.1"/>
</dbReference>
<sequence>MKFLFEKINDLKKTKPLTKHEQLVNAIISKIESKELKKGDRLPSINKMVAEVGFARKTIVKAYEDLKGRGIIESKNFKGYYIADVNTNTKLRVALVLFAFHSFQEDFYNTFRKELGKKYIINVFFHHNNIDVFKDILSRISGRYGMYVIAPIQTPEVGLLLKNIPSEKLLVIDRHIPLPSDYSYITQEFEDSTYDQLKKLLPEIKKYKKFILFFKDNSDYPVGILNAFNKFIEENNIDAKVEKEYKKDSVTKNTLYFFISDGYLWEILRDSKSKSYTIGEDIGVLAHNDNAIKEIIFGGITTISTDFKKMALEAANYLKFREHTRKIVPSELIHRNSL</sequence>